<dbReference type="InterPro" id="IPR028022">
    <property type="entry name" value="DUF4600"/>
</dbReference>
<dbReference type="PANTHER" id="PTHR28671:SF3">
    <property type="entry name" value="COILED-COIL DOMAIN-CONTAINING PROTEIN 169"/>
    <property type="match status" value="1"/>
</dbReference>
<reference evidence="2" key="4">
    <citation type="submission" date="2025-09" db="UniProtKB">
        <authorList>
            <consortium name="Ensembl"/>
        </authorList>
    </citation>
    <scope>IDENTIFICATION</scope>
</reference>
<keyword evidence="3" id="KW-1185">Reference proteome</keyword>
<evidence type="ECO:0000313" key="2">
    <source>
        <dbReference type="Ensembl" id="ENSGGOP00000036824.1"/>
    </source>
</evidence>
<dbReference type="PANTHER" id="PTHR28671">
    <property type="entry name" value="COILED-COIL DOMAIN-CONTAINING PROTEIN 169"/>
    <property type="match status" value="1"/>
</dbReference>
<gene>
    <name evidence="2" type="primary">CCDC169</name>
</gene>
<accession>A0A2I2YQ21</accession>
<evidence type="ECO:0000256" key="1">
    <source>
        <dbReference type="SAM" id="Coils"/>
    </source>
</evidence>
<keyword evidence="1" id="KW-0175">Coiled coil</keyword>
<protein>
    <submittedName>
        <fullName evidence="2">Spermatosis and oosis specific basic helix-loop-helix 2</fullName>
    </submittedName>
</protein>
<dbReference type="Pfam" id="PF15372">
    <property type="entry name" value="DUF4600"/>
    <property type="match status" value="1"/>
</dbReference>
<evidence type="ECO:0000313" key="3">
    <source>
        <dbReference type="Proteomes" id="UP000001519"/>
    </source>
</evidence>
<dbReference type="Proteomes" id="UP000001519">
    <property type="component" value="Chromosome 13"/>
</dbReference>
<dbReference type="GeneID" id="101134431"/>
<proteinExistence type="predicted"/>
<dbReference type="RefSeq" id="XP_004054424.4">
    <property type="nucleotide sequence ID" value="XM_004054376.5"/>
</dbReference>
<dbReference type="AlphaFoldDB" id="A0A2I2YQ21"/>
<reference evidence="3" key="1">
    <citation type="submission" date="2011-05" db="EMBL/GenBank/DDBJ databases">
        <title>Insights into the evolution of the great apes provided by the gorilla genome.</title>
        <authorList>
            <person name="Scally A."/>
        </authorList>
    </citation>
    <scope>NUCLEOTIDE SEQUENCE [LARGE SCALE GENOMIC DNA]</scope>
</reference>
<dbReference type="EMBL" id="CABD030088565">
    <property type="status" value="NOT_ANNOTATED_CDS"/>
    <property type="molecule type" value="Genomic_DNA"/>
</dbReference>
<feature type="coiled-coil region" evidence="1">
    <location>
        <begin position="105"/>
        <end position="132"/>
    </location>
</feature>
<sequence>MKEERNYNFDGVSTNRLKQQLLEEIRKKDAVQLSIFELRHKITELEAKLNTDNEGSEWKTRYETQLELNDQLGKQIVYLKKMVEKIRGNSSDRLSSIRVYERMPVESLNTLLKQLEKEKRTLESQVKYYALKLEQESKAYQKINNERCTYLAEMSQGSGLHQVSKRQQMDQLPRMQENLVKTLLLKEELDPLEVGCLETLGFSAAGAAGPENRTCLGQKALWPACLHGSSTLAVCQTHRKS</sequence>
<dbReference type="CTD" id="728591"/>
<reference evidence="2 3" key="2">
    <citation type="journal article" date="2012" name="Nature">
        <title>Insights into hominid evolution from the gorilla genome sequence.</title>
        <authorList>
            <person name="Scally A."/>
            <person name="Dutheil J.Y."/>
            <person name="Hillier L.W."/>
            <person name="Jordan G.E."/>
            <person name="Goodhead I."/>
            <person name="Herrero J."/>
            <person name="Hobolth A."/>
            <person name="Lappalainen T."/>
            <person name="Mailund T."/>
            <person name="Marques-Bonet T."/>
            <person name="McCarthy S."/>
            <person name="Montgomery S.H."/>
            <person name="Schwalie P.C."/>
            <person name="Tang Y.A."/>
            <person name="Ward M.C."/>
            <person name="Xue Y."/>
            <person name="Yngvadottir B."/>
            <person name="Alkan C."/>
            <person name="Andersen L.N."/>
            <person name="Ayub Q."/>
            <person name="Ball E.V."/>
            <person name="Beal K."/>
            <person name="Bradley B.J."/>
            <person name="Chen Y."/>
            <person name="Clee C.M."/>
            <person name="Fitzgerald S."/>
            <person name="Graves T.A."/>
            <person name="Gu Y."/>
            <person name="Heath P."/>
            <person name="Heger A."/>
            <person name="Karakoc E."/>
            <person name="Kolb-Kokocinski A."/>
            <person name="Laird G.K."/>
            <person name="Lunter G."/>
            <person name="Meader S."/>
            <person name="Mort M."/>
            <person name="Mullikin J.C."/>
            <person name="Munch K."/>
            <person name="O'Connor T.D."/>
            <person name="Phillips A.D."/>
            <person name="Prado-Martinez J."/>
            <person name="Rogers A.S."/>
            <person name="Sajjadian S."/>
            <person name="Schmidt D."/>
            <person name="Shaw K."/>
            <person name="Simpson J.T."/>
            <person name="Stenson P.D."/>
            <person name="Turner D.J."/>
            <person name="Vigilant L."/>
            <person name="Vilella A.J."/>
            <person name="Whitener W."/>
            <person name="Zhu B."/>
            <person name="Cooper D.N."/>
            <person name="de Jong P."/>
            <person name="Dermitzakis E.T."/>
            <person name="Eichler E.E."/>
            <person name="Flicek P."/>
            <person name="Goldman N."/>
            <person name="Mundy N.I."/>
            <person name="Ning Z."/>
            <person name="Odom D.T."/>
            <person name="Ponting C.P."/>
            <person name="Quail M.A."/>
            <person name="Ryder O.A."/>
            <person name="Searle S.M."/>
            <person name="Warren W.C."/>
            <person name="Wilson R.K."/>
            <person name="Schierup M.H."/>
            <person name="Rogers J."/>
            <person name="Tyler-Smith C."/>
            <person name="Durbin R."/>
        </authorList>
    </citation>
    <scope>NUCLEOTIDE SEQUENCE [LARGE SCALE GENOMIC DNA]</scope>
</reference>
<reference evidence="2" key="3">
    <citation type="submission" date="2025-08" db="UniProtKB">
        <authorList>
            <consortium name="Ensembl"/>
        </authorList>
    </citation>
    <scope>IDENTIFICATION</scope>
</reference>
<dbReference type="GeneTree" id="ENSGT00390000016050"/>
<dbReference type="Bgee" id="ENSGGOG00000002130">
    <property type="expression patterns" value="Expressed in testis and 2 other cell types or tissues"/>
</dbReference>
<name>A0A2I2YQ21_GORGO</name>
<dbReference type="Ensembl" id="ENSGGOT00000055697.1">
    <property type="protein sequence ID" value="ENSGGOP00000036824.1"/>
    <property type="gene ID" value="ENSGGOG00000002130.3"/>
</dbReference>
<organism evidence="2 3">
    <name type="scientific">Gorilla gorilla gorilla</name>
    <name type="common">Western lowland gorilla</name>
    <dbReference type="NCBI Taxonomy" id="9595"/>
    <lineage>
        <taxon>Eukaryota</taxon>
        <taxon>Metazoa</taxon>
        <taxon>Chordata</taxon>
        <taxon>Craniata</taxon>
        <taxon>Vertebrata</taxon>
        <taxon>Euteleostomi</taxon>
        <taxon>Mammalia</taxon>
        <taxon>Eutheria</taxon>
        <taxon>Euarchontoglires</taxon>
        <taxon>Primates</taxon>
        <taxon>Haplorrhini</taxon>
        <taxon>Catarrhini</taxon>
        <taxon>Hominidae</taxon>
        <taxon>Gorilla</taxon>
    </lineage>
</organism>